<gene>
    <name evidence="1" type="ORF">AWB69_05490</name>
</gene>
<evidence type="ECO:0000313" key="2">
    <source>
        <dbReference type="Proteomes" id="UP000054683"/>
    </source>
</evidence>
<dbReference type="EMBL" id="FCOK02000043">
    <property type="protein sequence ID" value="SAL52751.1"/>
    <property type="molecule type" value="Genomic_DNA"/>
</dbReference>
<organism evidence="1 2">
    <name type="scientific">Caballeronia udeis</name>
    <dbReference type="NCBI Taxonomy" id="1232866"/>
    <lineage>
        <taxon>Bacteria</taxon>
        <taxon>Pseudomonadati</taxon>
        <taxon>Pseudomonadota</taxon>
        <taxon>Betaproteobacteria</taxon>
        <taxon>Burkholderiales</taxon>
        <taxon>Burkholderiaceae</taxon>
        <taxon>Caballeronia</taxon>
    </lineage>
</organism>
<protein>
    <submittedName>
        <fullName evidence="1">Uncharacterized protein</fullName>
    </submittedName>
</protein>
<proteinExistence type="predicted"/>
<evidence type="ECO:0000313" key="1">
    <source>
        <dbReference type="EMBL" id="SAL52751.1"/>
    </source>
</evidence>
<name>A0A158I9G0_9BURK</name>
<sequence length="69" mass="7641">MKQQDTSLASLLTLRRELDLHAGTKAHGAADAHKMQRFLAAIRDGCEMGHLARWRVRPTAGDEDEEAGQ</sequence>
<dbReference type="OrthoDB" id="9140945at2"/>
<dbReference type="AlphaFoldDB" id="A0A158I9G0"/>
<accession>A0A158I9G0</accession>
<dbReference type="Proteomes" id="UP000054683">
    <property type="component" value="Unassembled WGS sequence"/>
</dbReference>
<dbReference type="RefSeq" id="WP_062089837.1">
    <property type="nucleotide sequence ID" value="NZ_FCOK02000043.1"/>
</dbReference>
<reference evidence="1 2" key="1">
    <citation type="submission" date="2016-01" db="EMBL/GenBank/DDBJ databases">
        <authorList>
            <person name="Oliw E.H."/>
        </authorList>
    </citation>
    <scope>NUCLEOTIDE SEQUENCE [LARGE SCALE GENOMIC DNA]</scope>
    <source>
        <strain evidence="1">LMG 27134</strain>
    </source>
</reference>